<keyword evidence="3" id="KW-1185">Reference proteome</keyword>
<feature type="transmembrane region" description="Helical" evidence="1">
    <location>
        <begin position="301"/>
        <end position="323"/>
    </location>
</feature>
<evidence type="ECO:0000256" key="1">
    <source>
        <dbReference type="SAM" id="Phobius"/>
    </source>
</evidence>
<feature type="transmembrane region" description="Helical" evidence="1">
    <location>
        <begin position="338"/>
        <end position="357"/>
    </location>
</feature>
<reference evidence="2 3" key="1">
    <citation type="submission" date="2024-04" db="EMBL/GenBank/DDBJ databases">
        <title>Complete genome sequence of Fusarium acuminatum.</title>
        <authorList>
            <person name="Lan B."/>
        </authorList>
    </citation>
    <scope>NUCLEOTIDE SEQUENCE [LARGE SCALE GENOMIC DNA]</scope>
    <source>
        <strain evidence="2">1A</strain>
    </source>
</reference>
<gene>
    <name evidence="2" type="ORF">QYS62_005002</name>
</gene>
<dbReference type="Gene3D" id="1.20.58.340">
    <property type="entry name" value="Magnesium transport protein CorA, transmembrane region"/>
    <property type="match status" value="1"/>
</dbReference>
<evidence type="ECO:0000313" key="3">
    <source>
        <dbReference type="Proteomes" id="UP001489902"/>
    </source>
</evidence>
<keyword evidence="1" id="KW-1133">Transmembrane helix</keyword>
<organism evidence="2 3">
    <name type="scientific">Fusarium acuminatum</name>
    <dbReference type="NCBI Taxonomy" id="5515"/>
    <lineage>
        <taxon>Eukaryota</taxon>
        <taxon>Fungi</taxon>
        <taxon>Dikarya</taxon>
        <taxon>Ascomycota</taxon>
        <taxon>Pezizomycotina</taxon>
        <taxon>Sordariomycetes</taxon>
        <taxon>Hypocreomycetidae</taxon>
        <taxon>Hypocreales</taxon>
        <taxon>Nectriaceae</taxon>
        <taxon>Fusarium</taxon>
        <taxon>Fusarium tricinctum species complex</taxon>
    </lineage>
</organism>
<dbReference type="Proteomes" id="UP001489902">
    <property type="component" value="Chromosome 2"/>
</dbReference>
<keyword evidence="1" id="KW-0472">Membrane</keyword>
<keyword evidence="1" id="KW-0812">Transmembrane</keyword>
<name>A0ABZ2WW60_9HYPO</name>
<evidence type="ECO:0000313" key="2">
    <source>
        <dbReference type="EMBL" id="WZH43988.1"/>
    </source>
</evidence>
<dbReference type="EMBL" id="CP151261">
    <property type="protein sequence ID" value="WZH43988.1"/>
    <property type="molecule type" value="Genomic_DNA"/>
</dbReference>
<proteinExistence type="predicted"/>
<sequence length="398" mass="46352">MTEAKQKIHQECADFRVVTWDKHGRFADADKVRDCDSCKKCFAGEFRMPELWWSSYSRRSNGYFGSETFRDDNGDISSLNTWSRFLVKQLNGKDHSWHKFNIFTHWVASSQQTFLIVFEAPKQLRLRERFPDPLLKDSHNDVHSDPFWFYPRLFEELSFLQDNSVWAVRDRVRGIEKEDLSKKPNPRYRYMHDTARHAIHVSETLEVAEKTVAAIVQQHSAFQEEVASDDKRAKARYRYVGERMVWYDHILQSLRCRASANKERLLNEIQLAFNSVAQYDSRISVEIGQATQSDSAAMKTVAFATLTFLPATFISALFSMSFFKVDDDTGVWSVSDKFWIYWVIAIPVTLLTGVLWLSGRKVFQPPKIGEDEPFVKKYQTLLGFMRRGGNKADEIEMA</sequence>
<accession>A0ABZ2WW60</accession>
<protein>
    <submittedName>
        <fullName evidence="2">Uncharacterized protein</fullName>
    </submittedName>
</protein>